<gene>
    <name evidence="2" type="ORF">UFOVP1293_58</name>
    <name evidence="3" type="ORF">UFOVP1644_76</name>
    <name evidence="1" type="ORF">UFOVP860_53</name>
</gene>
<reference evidence="2" key="1">
    <citation type="submission" date="2020-05" db="EMBL/GenBank/DDBJ databases">
        <authorList>
            <person name="Chiriac C."/>
            <person name="Salcher M."/>
            <person name="Ghai R."/>
            <person name="Kavagutti S V."/>
        </authorList>
    </citation>
    <scope>NUCLEOTIDE SEQUENCE</scope>
</reference>
<dbReference type="EMBL" id="LR797244">
    <property type="protein sequence ID" value="CAB4195797.1"/>
    <property type="molecule type" value="Genomic_DNA"/>
</dbReference>
<dbReference type="EMBL" id="LR797513">
    <property type="protein sequence ID" value="CAB4222595.1"/>
    <property type="molecule type" value="Genomic_DNA"/>
</dbReference>
<evidence type="ECO:0000313" key="3">
    <source>
        <dbReference type="EMBL" id="CAB4222595.1"/>
    </source>
</evidence>
<evidence type="ECO:0000313" key="1">
    <source>
        <dbReference type="EMBL" id="CAB4167821.1"/>
    </source>
</evidence>
<name>A0A6J5RNF5_9CAUD</name>
<protein>
    <submittedName>
        <fullName evidence="2">Uncharacterized protein</fullName>
    </submittedName>
</protein>
<sequence length="99" mass="10962">MTEAEAKTKWCPFARTLGWNIESVRHGEEPQFVFGSENREVGPYDADGEETVRIAGRHRCIASACMAWRWVPKAGTSPDGDPNYYAGPWKGFCGLAGKP</sequence>
<accession>A0A6J5RNF5</accession>
<organism evidence="2">
    <name type="scientific">uncultured Caudovirales phage</name>
    <dbReference type="NCBI Taxonomy" id="2100421"/>
    <lineage>
        <taxon>Viruses</taxon>
        <taxon>Duplodnaviria</taxon>
        <taxon>Heunggongvirae</taxon>
        <taxon>Uroviricota</taxon>
        <taxon>Caudoviricetes</taxon>
        <taxon>Peduoviridae</taxon>
        <taxon>Maltschvirus</taxon>
        <taxon>Maltschvirus maltsch</taxon>
    </lineage>
</organism>
<dbReference type="EMBL" id="LR796812">
    <property type="protein sequence ID" value="CAB4167821.1"/>
    <property type="molecule type" value="Genomic_DNA"/>
</dbReference>
<proteinExistence type="predicted"/>
<evidence type="ECO:0000313" key="2">
    <source>
        <dbReference type="EMBL" id="CAB4195797.1"/>
    </source>
</evidence>